<reference evidence="5" key="1">
    <citation type="submission" date="2010-07" db="EMBL/GenBank/DDBJ databases">
        <title>Complete sequence of Clostridium saccharolyticum WM1.</title>
        <authorList>
            <consortium name="US DOE Joint Genome Institute"/>
            <person name="Lucas S."/>
            <person name="Copeland A."/>
            <person name="Lapidus A."/>
            <person name="Cheng J.-F."/>
            <person name="Bruce D."/>
            <person name="Goodwin L."/>
            <person name="Pitluck S."/>
            <person name="Chertkov O."/>
            <person name="Detter J.C."/>
            <person name="Han C."/>
            <person name="Tapia R."/>
            <person name="Land M."/>
            <person name="Hauser L."/>
            <person name="Chang Y.-J."/>
            <person name="Jeffries C."/>
            <person name="Kyrpides N."/>
            <person name="Ivanova N."/>
            <person name="Mikhailova N."/>
            <person name="Mouttaki H."/>
            <person name="Lin L."/>
            <person name="Zhou J."/>
            <person name="Hemme C.L."/>
            <person name="Woyke T."/>
        </authorList>
    </citation>
    <scope>NUCLEOTIDE SEQUENCE [LARGE SCALE GENOMIC DNA]</scope>
    <source>
        <strain evidence="5">WM1</strain>
    </source>
</reference>
<dbReference type="PANTHER" id="PTHR42756">
    <property type="entry name" value="TRANSCRIPTIONAL REGULATOR, MARR"/>
    <property type="match status" value="1"/>
</dbReference>
<evidence type="ECO:0000256" key="2">
    <source>
        <dbReference type="ARBA" id="ARBA00023125"/>
    </source>
</evidence>
<organism evidence="5 6">
    <name type="scientific">Lacrimispora saccharolytica (strain ATCC 35040 / DSM 2544 / NRCC 2533 / WM1)</name>
    <name type="common">Clostridium saccharolyticum</name>
    <dbReference type="NCBI Taxonomy" id="610130"/>
    <lineage>
        <taxon>Bacteria</taxon>
        <taxon>Bacillati</taxon>
        <taxon>Bacillota</taxon>
        <taxon>Clostridia</taxon>
        <taxon>Lachnospirales</taxon>
        <taxon>Lachnospiraceae</taxon>
        <taxon>Lacrimispora</taxon>
    </lineage>
</organism>
<dbReference type="Proteomes" id="UP000001662">
    <property type="component" value="Chromosome"/>
</dbReference>
<dbReference type="PANTHER" id="PTHR42756:SF1">
    <property type="entry name" value="TRANSCRIPTIONAL REPRESSOR OF EMRAB OPERON"/>
    <property type="match status" value="1"/>
</dbReference>
<dbReference type="GO" id="GO:0003677">
    <property type="term" value="F:DNA binding"/>
    <property type="evidence" value="ECO:0007669"/>
    <property type="project" value="UniProtKB-KW"/>
</dbReference>
<dbReference type="Pfam" id="PF12802">
    <property type="entry name" value="MarR_2"/>
    <property type="match status" value="1"/>
</dbReference>
<keyword evidence="2" id="KW-0238">DNA-binding</keyword>
<dbReference type="InterPro" id="IPR000835">
    <property type="entry name" value="HTH_MarR-typ"/>
</dbReference>
<dbReference type="STRING" id="610130.Closa_1534"/>
<dbReference type="eggNOG" id="COG1846">
    <property type="taxonomic scope" value="Bacteria"/>
</dbReference>
<gene>
    <name evidence="5" type="ordered locus">Closa_1534</name>
</gene>
<sequence>MKRNGIDGKKSFLLRFNWKLKKVYEKMFYHLTEELHLTQNEIDVLLFLYNNNSLNTASDIARYRAMSKSMISKSVDSLYRKGYLSYEADKTDRRCIYLIIQPAATPIMKKLYAVQQEFFAVLSCNITEEENEVMETVLNKMYQNIVDQYETYEDNRRDGK</sequence>
<evidence type="ECO:0000256" key="3">
    <source>
        <dbReference type="ARBA" id="ARBA00023163"/>
    </source>
</evidence>
<dbReference type="PaxDb" id="610130-Closa_1534"/>
<evidence type="ECO:0000313" key="6">
    <source>
        <dbReference type="Proteomes" id="UP000001662"/>
    </source>
</evidence>
<dbReference type="InterPro" id="IPR036388">
    <property type="entry name" value="WH-like_DNA-bd_sf"/>
</dbReference>
<dbReference type="Gene3D" id="1.10.10.10">
    <property type="entry name" value="Winged helix-like DNA-binding domain superfamily/Winged helix DNA-binding domain"/>
    <property type="match status" value="1"/>
</dbReference>
<dbReference type="KEGG" id="csh:Closa_1534"/>
<evidence type="ECO:0000313" key="5">
    <source>
        <dbReference type="EMBL" id="ADL04131.1"/>
    </source>
</evidence>
<dbReference type="EMBL" id="CP002109">
    <property type="protein sequence ID" value="ADL04131.1"/>
    <property type="molecule type" value="Genomic_DNA"/>
</dbReference>
<evidence type="ECO:0000259" key="4">
    <source>
        <dbReference type="PROSITE" id="PS50995"/>
    </source>
</evidence>
<keyword evidence="6" id="KW-1185">Reference proteome</keyword>
<feature type="domain" description="HTH marR-type" evidence="4">
    <location>
        <begin position="1"/>
        <end position="143"/>
    </location>
</feature>
<keyword evidence="3" id="KW-0804">Transcription</keyword>
<dbReference type="OrthoDB" id="9795441at2"/>
<evidence type="ECO:0000256" key="1">
    <source>
        <dbReference type="ARBA" id="ARBA00023015"/>
    </source>
</evidence>
<dbReference type="PROSITE" id="PS50995">
    <property type="entry name" value="HTH_MARR_2"/>
    <property type="match status" value="1"/>
</dbReference>
<dbReference type="InterPro" id="IPR036390">
    <property type="entry name" value="WH_DNA-bd_sf"/>
</dbReference>
<accession>D9R9T1</accession>
<keyword evidence="1" id="KW-0805">Transcription regulation</keyword>
<dbReference type="HOGENOM" id="CLU_083287_25_1_9"/>
<dbReference type="SMART" id="SM00347">
    <property type="entry name" value="HTH_MARR"/>
    <property type="match status" value="1"/>
</dbReference>
<proteinExistence type="predicted"/>
<dbReference type="RefSeq" id="WP_013272222.1">
    <property type="nucleotide sequence ID" value="NC_014376.1"/>
</dbReference>
<protein>
    <submittedName>
        <fullName evidence="5">Transcriptional regulator, MarR family</fullName>
    </submittedName>
</protein>
<dbReference type="SUPFAM" id="SSF46785">
    <property type="entry name" value="Winged helix' DNA-binding domain"/>
    <property type="match status" value="1"/>
</dbReference>
<dbReference type="GO" id="GO:0003700">
    <property type="term" value="F:DNA-binding transcription factor activity"/>
    <property type="evidence" value="ECO:0007669"/>
    <property type="project" value="InterPro"/>
</dbReference>
<dbReference type="AlphaFoldDB" id="D9R9T1"/>
<name>D9R9T1_LACSW</name>